<keyword evidence="3" id="KW-1185">Reference proteome</keyword>
<name>A0A8H6KCQ8_9PEZI</name>
<evidence type="ECO:0000313" key="3">
    <source>
        <dbReference type="Proteomes" id="UP000639643"/>
    </source>
</evidence>
<comment type="caution">
    <text evidence="2">The sequence shown here is derived from an EMBL/GenBank/DDBJ whole genome shotgun (WGS) entry which is preliminary data.</text>
</comment>
<evidence type="ECO:0000313" key="2">
    <source>
        <dbReference type="EMBL" id="KAF6828883.1"/>
    </source>
</evidence>
<gene>
    <name evidence="2" type="ORF">CMUS01_08388</name>
</gene>
<sequence length="164" mass="17759">MTTSRRDVRASDAGYNADRPKTGSTLLSSDSYRTCFLVVSGWLNKELDSNCGRVCGGFPSPDTAILHPIPWFACHFDAGLPMALPSPVQARINLSDPFGLDHSKNGISRHARIDVRGRRSEVGGYEQRFASSVCGGIAAALHVGDPRTRRQAGLHRNAPARAAW</sequence>
<organism evidence="2 3">
    <name type="scientific">Colletotrichum musicola</name>
    <dbReference type="NCBI Taxonomy" id="2175873"/>
    <lineage>
        <taxon>Eukaryota</taxon>
        <taxon>Fungi</taxon>
        <taxon>Dikarya</taxon>
        <taxon>Ascomycota</taxon>
        <taxon>Pezizomycotina</taxon>
        <taxon>Sordariomycetes</taxon>
        <taxon>Hypocreomycetidae</taxon>
        <taxon>Glomerellales</taxon>
        <taxon>Glomerellaceae</taxon>
        <taxon>Colletotrichum</taxon>
        <taxon>Colletotrichum orchidearum species complex</taxon>
    </lineage>
</organism>
<evidence type="ECO:0000256" key="1">
    <source>
        <dbReference type="SAM" id="MobiDB-lite"/>
    </source>
</evidence>
<dbReference type="EMBL" id="WIGM01000325">
    <property type="protein sequence ID" value="KAF6828883.1"/>
    <property type="molecule type" value="Genomic_DNA"/>
</dbReference>
<dbReference type="AlphaFoldDB" id="A0A8H6KCQ8"/>
<feature type="region of interest" description="Disordered" evidence="1">
    <location>
        <begin position="1"/>
        <end position="20"/>
    </location>
</feature>
<accession>A0A8H6KCQ8</accession>
<protein>
    <submittedName>
        <fullName evidence="2">Uncharacterized protein</fullName>
    </submittedName>
</protein>
<dbReference type="Proteomes" id="UP000639643">
    <property type="component" value="Unassembled WGS sequence"/>
</dbReference>
<feature type="compositionally biased region" description="Basic and acidic residues" evidence="1">
    <location>
        <begin position="1"/>
        <end position="10"/>
    </location>
</feature>
<proteinExistence type="predicted"/>
<reference evidence="2" key="1">
    <citation type="journal article" date="2020" name="Phytopathology">
        <title>Genome Sequence Resources of Colletotrichum truncatum, C. plurivorum, C. musicola, and C. sojae: Four Species Pathogenic to Soybean (Glycine max).</title>
        <authorList>
            <person name="Rogerio F."/>
            <person name="Boufleur T.R."/>
            <person name="Ciampi-Guillardi M."/>
            <person name="Sukno S.A."/>
            <person name="Thon M.R."/>
            <person name="Massola Junior N.S."/>
            <person name="Baroncelli R."/>
        </authorList>
    </citation>
    <scope>NUCLEOTIDE SEQUENCE</scope>
    <source>
        <strain evidence="2">LFN0074</strain>
    </source>
</reference>